<dbReference type="AlphaFoldDB" id="A0AA45L8Y7"/>
<dbReference type="EMBL" id="CP073249">
    <property type="protein sequence ID" value="QUF05834.1"/>
    <property type="molecule type" value="Genomic_DNA"/>
</dbReference>
<evidence type="ECO:0000313" key="2">
    <source>
        <dbReference type="Proteomes" id="UP000677152"/>
    </source>
</evidence>
<accession>A0AA45L8Y7</accession>
<name>A0AA45L8Y7_9PSEU</name>
<evidence type="ECO:0008006" key="3">
    <source>
        <dbReference type="Google" id="ProtNLM"/>
    </source>
</evidence>
<organism evidence="1 2">
    <name type="scientific">Actinosynnema pretiosum subsp. pretiosum</name>
    <dbReference type="NCBI Taxonomy" id="103721"/>
    <lineage>
        <taxon>Bacteria</taxon>
        <taxon>Bacillati</taxon>
        <taxon>Actinomycetota</taxon>
        <taxon>Actinomycetes</taxon>
        <taxon>Pseudonocardiales</taxon>
        <taxon>Pseudonocardiaceae</taxon>
        <taxon>Actinosynnema</taxon>
    </lineage>
</organism>
<gene>
    <name evidence="1" type="ORF">KCV87_07075</name>
</gene>
<protein>
    <recommendedName>
        <fullName evidence="3">DUF2017 domain-containing protein</fullName>
    </recommendedName>
</protein>
<proteinExistence type="predicted"/>
<evidence type="ECO:0000313" key="1">
    <source>
        <dbReference type="EMBL" id="QUF05834.1"/>
    </source>
</evidence>
<sequence length="161" mass="18465">MNHELDHFDASPVGDGVLVRMSDNVARTLAHHLGLLSRFLEDDVYPEPRRSLLRRRPPRDVLASLYPDACPSRAESEDFRARHAAELRDAAPVRRALERCATPTPFVLTRAEVDDWLIALPLARRLPRRPGPERVMVEAWFAHAHEYLVLALRPDLVDLRR</sequence>
<reference evidence="1" key="1">
    <citation type="submission" date="2021-04" db="EMBL/GenBank/DDBJ databases">
        <title>Genomic sequence of Actinosynnema pretiosum subsp. pretiosum ATCC 31280 (C-14919).</title>
        <authorList>
            <person name="Bai L."/>
            <person name="Wang X."/>
            <person name="Xiao Y."/>
        </authorList>
    </citation>
    <scope>NUCLEOTIDE SEQUENCE</scope>
    <source>
        <strain evidence="1">ATCC 31280</strain>
    </source>
</reference>
<dbReference type="Proteomes" id="UP000677152">
    <property type="component" value="Chromosome"/>
</dbReference>